<accession>A0A7S8FEL7</accession>
<dbReference type="AlphaFoldDB" id="A0A7S8FEL7"/>
<dbReference type="EMBL" id="CP047423">
    <property type="protein sequence ID" value="QPD04490.1"/>
    <property type="molecule type" value="Genomic_DNA"/>
</dbReference>
<evidence type="ECO:0000313" key="1">
    <source>
        <dbReference type="EMBL" id="QPD04490.1"/>
    </source>
</evidence>
<organism evidence="1">
    <name type="scientific">Candidatus Nitrospira kreftii</name>
    <dbReference type="NCBI Taxonomy" id="2652173"/>
    <lineage>
        <taxon>Bacteria</taxon>
        <taxon>Pseudomonadati</taxon>
        <taxon>Nitrospirota</taxon>
        <taxon>Nitrospiria</taxon>
        <taxon>Nitrospirales</taxon>
        <taxon>Nitrospiraceae</taxon>
        <taxon>Nitrospira</taxon>
    </lineage>
</organism>
<reference evidence="1" key="1">
    <citation type="journal article" date="2020" name="ISME J.">
        <title>Enrichment and physiological characterization of a novel comammox Nitrospira indicates ammonium inhibition of complete nitrification.</title>
        <authorList>
            <person name="Sakoula D."/>
            <person name="Koch H."/>
            <person name="Frank J."/>
            <person name="Jetten M.S.M."/>
            <person name="van Kessel M.A.H.J."/>
            <person name="Lucker S."/>
        </authorList>
    </citation>
    <scope>NUCLEOTIDE SEQUENCE [LARGE SCALE GENOMIC DNA]</scope>
    <source>
        <strain evidence="1">Comreactor17</strain>
    </source>
</reference>
<name>A0A7S8FEL7_9BACT</name>
<proteinExistence type="predicted"/>
<dbReference type="KEGG" id="nkf:Nkreftii_002264"/>
<dbReference type="Proteomes" id="UP000593737">
    <property type="component" value="Chromosome"/>
</dbReference>
<gene>
    <name evidence="1" type="ORF">Nkreftii_002264</name>
</gene>
<protein>
    <submittedName>
        <fullName evidence="1">Uncharacterized protein</fullName>
    </submittedName>
</protein>
<sequence length="39" mass="4365">MTKSRATYAGNRLITAIDQRPTFSVRQGLPVEPHQRGNP</sequence>